<dbReference type="InterPro" id="IPR023137">
    <property type="entry name" value="BrxA_sf"/>
</dbReference>
<keyword evidence="2" id="KW-1185">Reference proteome</keyword>
<evidence type="ECO:0000313" key="2">
    <source>
        <dbReference type="Proteomes" id="UP000322244"/>
    </source>
</evidence>
<comment type="caution">
    <text evidence="1">The sequence shown here is derived from an EMBL/GenBank/DDBJ whole genome shotgun (WGS) entry which is preliminary data.</text>
</comment>
<dbReference type="Proteomes" id="UP000322244">
    <property type="component" value="Unassembled WGS sequence"/>
</dbReference>
<name>A0A5A7S8T8_9NOCA</name>
<sequence>MVRPGIGGQCVRQPAYRLSFTTGGLLRAEAVAIAGIMLSSNDAAQARDRAIAQNVVQQRTTASTVRMTREVLQRLAELPEAGVELVAHGSVDDSRHALWLAACLRYRFLRDFGREVVRDRYVTGRSLVTSEDFDTFWNLQSSWVDALRDAADSTRNKLRQNTFRMLRDAGMLSANGQVLPVHPTAAVSEVIAASDPTLLLSFPANDARVGGLAGASNGAR</sequence>
<dbReference type="AlphaFoldDB" id="A0A5A7S8T8"/>
<proteinExistence type="predicted"/>
<accession>A0A5A7S8T8</accession>
<dbReference type="Gene3D" id="1.10.3540.10">
    <property type="entry name" value="uncharacterized protein from magnetospirillum magneticum domain"/>
    <property type="match status" value="1"/>
</dbReference>
<dbReference type="Pfam" id="PF08849">
    <property type="entry name" value="BrxA"/>
    <property type="match status" value="1"/>
</dbReference>
<protein>
    <submittedName>
        <fullName evidence="1">DUF1819 family protein</fullName>
    </submittedName>
</protein>
<dbReference type="OrthoDB" id="981635at2"/>
<evidence type="ECO:0000313" key="1">
    <source>
        <dbReference type="EMBL" id="KAA0021562.1"/>
    </source>
</evidence>
<organism evidence="1 2">
    <name type="scientific">Antrihabitans cavernicola</name>
    <dbReference type="NCBI Taxonomy" id="2495913"/>
    <lineage>
        <taxon>Bacteria</taxon>
        <taxon>Bacillati</taxon>
        <taxon>Actinomycetota</taxon>
        <taxon>Actinomycetes</taxon>
        <taxon>Mycobacteriales</taxon>
        <taxon>Nocardiaceae</taxon>
        <taxon>Antrihabitans</taxon>
    </lineage>
</organism>
<gene>
    <name evidence="1" type="ORF">FOY51_18620</name>
</gene>
<dbReference type="EMBL" id="VLNY01000009">
    <property type="protein sequence ID" value="KAA0021562.1"/>
    <property type="molecule type" value="Genomic_DNA"/>
</dbReference>
<dbReference type="InterPro" id="IPR014948">
    <property type="entry name" value="BrxA"/>
</dbReference>
<reference evidence="1 2" key="1">
    <citation type="submission" date="2019-07" db="EMBL/GenBank/DDBJ databases">
        <title>Rhodococcus cavernicolus sp. nov., isolated from a cave.</title>
        <authorList>
            <person name="Lee S.D."/>
        </authorList>
    </citation>
    <scope>NUCLEOTIDE SEQUENCE [LARGE SCALE GENOMIC DNA]</scope>
    <source>
        <strain evidence="1 2">C1-24</strain>
    </source>
</reference>